<dbReference type="InterPro" id="IPR013078">
    <property type="entry name" value="His_Pase_superF_clade-1"/>
</dbReference>
<proteinExistence type="predicted"/>
<gene>
    <name evidence="2" type="ORF">OMQ_01786</name>
</gene>
<evidence type="ECO:0008006" key="4">
    <source>
        <dbReference type="Google" id="ProtNLM"/>
    </source>
</evidence>
<feature type="site" description="Transition state stabilizer" evidence="1">
    <location>
        <position position="136"/>
    </location>
</feature>
<dbReference type="AlphaFoldDB" id="S0J6M8"/>
<dbReference type="EMBL" id="AHYT01000009">
    <property type="protein sequence ID" value="EOT27872.1"/>
    <property type="molecule type" value="Genomic_DNA"/>
</dbReference>
<dbReference type="OrthoDB" id="2185101at2"/>
<dbReference type="Gene3D" id="3.40.50.1240">
    <property type="entry name" value="Phosphoglycerate mutase-like"/>
    <property type="match status" value="1"/>
</dbReference>
<organism evidence="2 3">
    <name type="scientific">Enterococcus saccharolyticus subsp. saccharolyticus ATCC 43076</name>
    <dbReference type="NCBI Taxonomy" id="1139996"/>
    <lineage>
        <taxon>Bacteria</taxon>
        <taxon>Bacillati</taxon>
        <taxon>Bacillota</taxon>
        <taxon>Bacilli</taxon>
        <taxon>Lactobacillales</taxon>
        <taxon>Enterococcaceae</taxon>
        <taxon>Enterococcus</taxon>
    </lineage>
</organism>
<dbReference type="GO" id="GO:0016791">
    <property type="term" value="F:phosphatase activity"/>
    <property type="evidence" value="ECO:0007669"/>
    <property type="project" value="TreeGrafter"/>
</dbReference>
<dbReference type="SUPFAM" id="SSF53254">
    <property type="entry name" value="Phosphoglycerate mutase-like"/>
    <property type="match status" value="1"/>
</dbReference>
<keyword evidence="3" id="KW-1185">Reference proteome</keyword>
<dbReference type="PANTHER" id="PTHR48100:SF1">
    <property type="entry name" value="HISTIDINE PHOSPHATASE FAMILY PROTEIN-RELATED"/>
    <property type="match status" value="1"/>
</dbReference>
<dbReference type="Proteomes" id="UP000014136">
    <property type="component" value="Unassembled WGS sequence"/>
</dbReference>
<dbReference type="GO" id="GO:0005737">
    <property type="term" value="C:cytoplasm"/>
    <property type="evidence" value="ECO:0007669"/>
    <property type="project" value="TreeGrafter"/>
</dbReference>
<dbReference type="InterPro" id="IPR050275">
    <property type="entry name" value="PGM_Phosphatase"/>
</dbReference>
<name>S0J6M8_9ENTE</name>
<evidence type="ECO:0000313" key="3">
    <source>
        <dbReference type="Proteomes" id="UP000014136"/>
    </source>
</evidence>
<dbReference type="RefSeq" id="WP_016175558.1">
    <property type="nucleotide sequence ID" value="NZ_KE136389.1"/>
</dbReference>
<reference evidence="2 3" key="1">
    <citation type="submission" date="2013-03" db="EMBL/GenBank/DDBJ databases">
        <title>The Genome Sequence of Enterococcus saccharolyticus ATCC_43076 (Illumina only assembly).</title>
        <authorList>
            <consortium name="The Broad Institute Genomics Platform"/>
            <consortium name="The Broad Institute Genome Sequencing Center for Infectious Disease"/>
            <person name="Earl A."/>
            <person name="Russ C."/>
            <person name="Gilmore M."/>
            <person name="Surin D."/>
            <person name="Walker B."/>
            <person name="Young S."/>
            <person name="Zeng Q."/>
            <person name="Gargeya S."/>
            <person name="Fitzgerald M."/>
            <person name="Haas B."/>
            <person name="Abouelleil A."/>
            <person name="Allen A.W."/>
            <person name="Alvarado L."/>
            <person name="Arachchi H.M."/>
            <person name="Berlin A.M."/>
            <person name="Chapman S.B."/>
            <person name="Gainer-Dewar J."/>
            <person name="Goldberg J."/>
            <person name="Griggs A."/>
            <person name="Gujja S."/>
            <person name="Hansen M."/>
            <person name="Howarth C."/>
            <person name="Imamovic A."/>
            <person name="Ireland A."/>
            <person name="Larimer J."/>
            <person name="McCowan C."/>
            <person name="Murphy C."/>
            <person name="Pearson M."/>
            <person name="Poon T.W."/>
            <person name="Priest M."/>
            <person name="Roberts A."/>
            <person name="Saif S."/>
            <person name="Shea T."/>
            <person name="Sisk P."/>
            <person name="Sykes S."/>
            <person name="Wortman J."/>
            <person name="Nusbaum C."/>
            <person name="Birren B."/>
        </authorList>
    </citation>
    <scope>NUCLEOTIDE SEQUENCE [LARGE SCALE GENOMIC DNA]</scope>
    <source>
        <strain evidence="2 3">ATCC 43076</strain>
    </source>
</reference>
<protein>
    <recommendedName>
        <fullName evidence="4">Phosphoglycerate mutase</fullName>
    </recommendedName>
</protein>
<dbReference type="InterPro" id="IPR029033">
    <property type="entry name" value="His_PPase_superfam"/>
</dbReference>
<sequence>MKTIYFVRRSIRDISNKDDETAPLTAAGHQHAQALVSFFKDKSIEQIFSSPYLRTIQTIQPTADFFNLAISTRWDLRERTVGKWVDDFPTFAKKQWQNVDYALPNGESFRQVKERILPVYQEILNHPVKNNLICGHGTAFAILFHHLTQGNFTYQDFEKMQMPAIFLAQYQQDTLVSFTHLKKKRWPSVFQQGPSFLFYRRAFNSFANSSKPGLPNKANMLRL</sequence>
<evidence type="ECO:0000256" key="1">
    <source>
        <dbReference type="PIRSR" id="PIRSR613078-3"/>
    </source>
</evidence>
<dbReference type="CDD" id="cd07067">
    <property type="entry name" value="HP_PGM_like"/>
    <property type="match status" value="1"/>
</dbReference>
<dbReference type="Pfam" id="PF00300">
    <property type="entry name" value="His_Phos_1"/>
    <property type="match status" value="1"/>
</dbReference>
<comment type="caution">
    <text evidence="2">The sequence shown here is derived from an EMBL/GenBank/DDBJ whole genome shotgun (WGS) entry which is preliminary data.</text>
</comment>
<accession>S0J6M8</accession>
<dbReference type="HOGENOM" id="CLU_033323_12_0_9"/>
<dbReference type="PANTHER" id="PTHR48100">
    <property type="entry name" value="BROAD-SPECIFICITY PHOSPHATASE YOR283W-RELATED"/>
    <property type="match status" value="1"/>
</dbReference>
<dbReference type="eggNOG" id="COG0406">
    <property type="taxonomic scope" value="Bacteria"/>
</dbReference>
<evidence type="ECO:0000313" key="2">
    <source>
        <dbReference type="EMBL" id="EOT27872.1"/>
    </source>
</evidence>